<dbReference type="AlphaFoldDB" id="A0A2M9YLU9"/>
<protein>
    <submittedName>
        <fullName evidence="1">Uncharacterized protein</fullName>
    </submittedName>
</protein>
<name>A0A2M9YLU9_9LEPT</name>
<keyword evidence="3" id="KW-1185">Reference proteome</keyword>
<sequence>MCGFGIRNSNEIGYDKVLSFVKTIREPHRKPYKPELVGNGSFRKEKLKRTNLLCFRNVSFRFRNFFSCADIFIKSGFFFIELLSITTLFKSRRLKSPEGILRS</sequence>
<reference evidence="3 4" key="1">
    <citation type="submission" date="2017-07" db="EMBL/GenBank/DDBJ databases">
        <title>Leptospira spp. isolated from tropical soils.</title>
        <authorList>
            <person name="Thibeaux R."/>
            <person name="Iraola G."/>
            <person name="Ferres I."/>
            <person name="Bierque E."/>
            <person name="Girault D."/>
            <person name="Soupe-Gilbert M.-E."/>
            <person name="Picardeau M."/>
            <person name="Goarant C."/>
        </authorList>
    </citation>
    <scope>NUCLEOTIDE SEQUENCE [LARGE SCALE GENOMIC DNA]</scope>
    <source>
        <strain evidence="1 4">FH2-B-C1</strain>
        <strain evidence="2 3">FH2-B-D1</strain>
    </source>
</reference>
<evidence type="ECO:0000313" key="3">
    <source>
        <dbReference type="Proteomes" id="UP000232149"/>
    </source>
</evidence>
<evidence type="ECO:0000313" key="1">
    <source>
        <dbReference type="EMBL" id="PJZ52508.1"/>
    </source>
</evidence>
<organism evidence="1 4">
    <name type="scientific">Leptospira adleri</name>
    <dbReference type="NCBI Taxonomy" id="2023186"/>
    <lineage>
        <taxon>Bacteria</taxon>
        <taxon>Pseudomonadati</taxon>
        <taxon>Spirochaetota</taxon>
        <taxon>Spirochaetia</taxon>
        <taxon>Leptospirales</taxon>
        <taxon>Leptospiraceae</taxon>
        <taxon>Leptospira</taxon>
    </lineage>
</organism>
<gene>
    <name evidence="2" type="ORF">CH376_02220</name>
    <name evidence="1" type="ORF">CH380_15205</name>
</gene>
<accession>A0A2M9YLU9</accession>
<evidence type="ECO:0000313" key="4">
    <source>
        <dbReference type="Proteomes" id="UP000232188"/>
    </source>
</evidence>
<evidence type="ECO:0000313" key="2">
    <source>
        <dbReference type="EMBL" id="PJZ63679.1"/>
    </source>
</evidence>
<dbReference type="EMBL" id="NPDU01000003">
    <property type="protein sequence ID" value="PJZ63679.1"/>
    <property type="molecule type" value="Genomic_DNA"/>
</dbReference>
<dbReference type="Proteomes" id="UP000232188">
    <property type="component" value="Unassembled WGS sequence"/>
</dbReference>
<dbReference type="Proteomes" id="UP000232149">
    <property type="component" value="Unassembled WGS sequence"/>
</dbReference>
<comment type="caution">
    <text evidence="1">The sequence shown here is derived from an EMBL/GenBank/DDBJ whole genome shotgun (WGS) entry which is preliminary data.</text>
</comment>
<dbReference type="EMBL" id="NPDV01000013">
    <property type="protein sequence ID" value="PJZ52508.1"/>
    <property type="molecule type" value="Genomic_DNA"/>
</dbReference>
<proteinExistence type="predicted"/>